<dbReference type="GO" id="GO:0022857">
    <property type="term" value="F:transmembrane transporter activity"/>
    <property type="evidence" value="ECO:0007669"/>
    <property type="project" value="InterPro"/>
</dbReference>
<accession>A0A9P5AGW4</accession>
<keyword evidence="3 8" id="KW-0812">Transmembrane</keyword>
<evidence type="ECO:0000256" key="8">
    <source>
        <dbReference type="SAM" id="Phobius"/>
    </source>
</evidence>
<feature type="transmembrane region" description="Helical" evidence="8">
    <location>
        <begin position="348"/>
        <end position="365"/>
    </location>
</feature>
<comment type="caution">
    <text evidence="11">The sequence shown here is derived from an EMBL/GenBank/DDBJ whole genome shotgun (WGS) entry which is preliminary data.</text>
</comment>
<dbReference type="InterPro" id="IPR036259">
    <property type="entry name" value="MFS_trans_sf"/>
</dbReference>
<feature type="transmembrane region" description="Helical" evidence="8">
    <location>
        <begin position="587"/>
        <end position="605"/>
    </location>
</feature>
<feature type="transmembrane region" description="Helical" evidence="8">
    <location>
        <begin position="158"/>
        <end position="180"/>
    </location>
</feature>
<feature type="transmembrane region" description="Helical" evidence="8">
    <location>
        <begin position="385"/>
        <end position="410"/>
    </location>
</feature>
<evidence type="ECO:0000256" key="1">
    <source>
        <dbReference type="ARBA" id="ARBA00004141"/>
    </source>
</evidence>
<evidence type="ECO:0000313" key="12">
    <source>
        <dbReference type="Proteomes" id="UP000730481"/>
    </source>
</evidence>
<dbReference type="EMBL" id="PVQB02000358">
    <property type="protein sequence ID" value="KAF4338224.1"/>
    <property type="molecule type" value="Genomic_DNA"/>
</dbReference>
<feature type="transmembrane region" description="Helical" evidence="8">
    <location>
        <begin position="512"/>
        <end position="536"/>
    </location>
</feature>
<evidence type="ECO:0000256" key="3">
    <source>
        <dbReference type="ARBA" id="ARBA00022692"/>
    </source>
</evidence>
<reference evidence="11" key="1">
    <citation type="journal article" date="2017" name="Mycologia">
        <title>Fusarium algeriense, sp. nov., a novel toxigenic crown rot pathogen of durum wheat from Algeria is nested in the Fusarium burgessii species complex.</title>
        <authorList>
            <person name="Laraba I."/>
            <person name="Keddad A."/>
            <person name="Boureghda H."/>
            <person name="Abdallah N."/>
            <person name="Vaughan M.M."/>
            <person name="Proctor R.H."/>
            <person name="Busman M."/>
            <person name="O'Donnell K."/>
        </authorList>
    </citation>
    <scope>NUCLEOTIDE SEQUENCE</scope>
    <source>
        <strain evidence="11">NRRL 25174</strain>
    </source>
</reference>
<dbReference type="InterPro" id="IPR020846">
    <property type="entry name" value="MFS_dom"/>
</dbReference>
<dbReference type="PANTHER" id="PTHR23501">
    <property type="entry name" value="MAJOR FACILITATOR SUPERFAMILY"/>
    <property type="match status" value="1"/>
</dbReference>
<evidence type="ECO:0000256" key="9">
    <source>
        <dbReference type="SAM" id="SignalP"/>
    </source>
</evidence>
<comment type="subcellular location">
    <subcellularLocation>
        <location evidence="1">Membrane</location>
        <topology evidence="1">Multi-pass membrane protein</topology>
    </subcellularLocation>
</comment>
<proteinExistence type="predicted"/>
<dbReference type="SUPFAM" id="SSF103473">
    <property type="entry name" value="MFS general substrate transporter"/>
    <property type="match status" value="1"/>
</dbReference>
<keyword evidence="5 8" id="KW-0472">Membrane</keyword>
<protein>
    <submittedName>
        <fullName evidence="11">HC-toxin efflux carrier TOXA</fullName>
    </submittedName>
</protein>
<dbReference type="GO" id="GO:0005886">
    <property type="term" value="C:plasma membrane"/>
    <property type="evidence" value="ECO:0007669"/>
    <property type="project" value="TreeGrafter"/>
</dbReference>
<organism evidence="11 12">
    <name type="scientific">Fusarium beomiforme</name>
    <dbReference type="NCBI Taxonomy" id="44412"/>
    <lineage>
        <taxon>Eukaryota</taxon>
        <taxon>Fungi</taxon>
        <taxon>Dikarya</taxon>
        <taxon>Ascomycota</taxon>
        <taxon>Pezizomycotina</taxon>
        <taxon>Sordariomycetes</taxon>
        <taxon>Hypocreomycetidae</taxon>
        <taxon>Hypocreales</taxon>
        <taxon>Nectriaceae</taxon>
        <taxon>Fusarium</taxon>
        <taxon>Fusarium burgessii species complex</taxon>
    </lineage>
</organism>
<dbReference type="Pfam" id="PF07690">
    <property type="entry name" value="MFS_1"/>
    <property type="match status" value="1"/>
</dbReference>
<dbReference type="FunFam" id="1.20.1250.20:FF:000196">
    <property type="entry name" value="MFS toxin efflux pump (AflT)"/>
    <property type="match status" value="1"/>
</dbReference>
<name>A0A9P5AGW4_9HYPO</name>
<keyword evidence="6" id="KW-0325">Glycoprotein</keyword>
<feature type="transmembrane region" description="Helical" evidence="8">
    <location>
        <begin position="246"/>
        <end position="268"/>
    </location>
</feature>
<feature type="region of interest" description="Disordered" evidence="7">
    <location>
        <begin position="87"/>
        <end position="111"/>
    </location>
</feature>
<feature type="transmembrane region" description="Helical" evidence="8">
    <location>
        <begin position="186"/>
        <end position="206"/>
    </location>
</feature>
<dbReference type="AlphaFoldDB" id="A0A9P5AGW4"/>
<keyword evidence="2" id="KW-0813">Transport</keyword>
<feature type="transmembrane region" description="Helical" evidence="8">
    <location>
        <begin position="422"/>
        <end position="442"/>
    </location>
</feature>
<dbReference type="OrthoDB" id="10021397at2759"/>
<feature type="domain" description="Major facilitator superfamily (MFS) profile" evidence="10">
    <location>
        <begin position="123"/>
        <end position="610"/>
    </location>
</feature>
<dbReference type="InterPro" id="IPR011701">
    <property type="entry name" value="MFS"/>
</dbReference>
<evidence type="ECO:0000256" key="4">
    <source>
        <dbReference type="ARBA" id="ARBA00022989"/>
    </source>
</evidence>
<evidence type="ECO:0000256" key="5">
    <source>
        <dbReference type="ARBA" id="ARBA00023136"/>
    </source>
</evidence>
<feature type="transmembrane region" description="Helical" evidence="8">
    <location>
        <begin position="218"/>
        <end position="240"/>
    </location>
</feature>
<keyword evidence="12" id="KW-1185">Reference proteome</keyword>
<feature type="transmembrane region" description="Helical" evidence="8">
    <location>
        <begin position="119"/>
        <end position="137"/>
    </location>
</feature>
<keyword evidence="9" id="KW-0732">Signal</keyword>
<dbReference type="PRINTS" id="PR01035">
    <property type="entry name" value="TCRTETA"/>
</dbReference>
<feature type="transmembrane region" description="Helical" evidence="8">
    <location>
        <begin position="275"/>
        <end position="295"/>
    </location>
</feature>
<feature type="transmembrane region" description="Helical" evidence="8">
    <location>
        <begin position="448"/>
        <end position="467"/>
    </location>
</feature>
<evidence type="ECO:0000256" key="6">
    <source>
        <dbReference type="ARBA" id="ARBA00023180"/>
    </source>
</evidence>
<feature type="signal peptide" evidence="9">
    <location>
        <begin position="1"/>
        <end position="25"/>
    </location>
</feature>
<feature type="transmembrane region" description="Helical" evidence="8">
    <location>
        <begin position="479"/>
        <end position="500"/>
    </location>
</feature>
<gene>
    <name evidence="11" type="ORF">FBEOM_7889</name>
</gene>
<evidence type="ECO:0000256" key="2">
    <source>
        <dbReference type="ARBA" id="ARBA00022448"/>
    </source>
</evidence>
<dbReference type="InterPro" id="IPR001958">
    <property type="entry name" value="Tet-R_TetA/multi-R_MdtG-like"/>
</dbReference>
<evidence type="ECO:0000256" key="7">
    <source>
        <dbReference type="SAM" id="MobiDB-lite"/>
    </source>
</evidence>
<feature type="transmembrane region" description="Helical" evidence="8">
    <location>
        <begin position="315"/>
        <end position="336"/>
    </location>
</feature>
<reference evidence="11" key="2">
    <citation type="submission" date="2020-02" db="EMBL/GenBank/DDBJ databases">
        <title>Identification and distribution of gene clusters putatively required for synthesis of sphingolipid metabolism inhibitors in phylogenetically diverse species of the filamentous fungus Fusarium.</title>
        <authorList>
            <person name="Kim H.-S."/>
            <person name="Busman M."/>
            <person name="Brown D.W."/>
            <person name="Divon H."/>
            <person name="Uhlig S."/>
            <person name="Proctor R.H."/>
        </authorList>
    </citation>
    <scope>NUCLEOTIDE SEQUENCE</scope>
    <source>
        <strain evidence="11">NRRL 25174</strain>
    </source>
</reference>
<evidence type="ECO:0000259" key="10">
    <source>
        <dbReference type="PROSITE" id="PS50850"/>
    </source>
</evidence>
<feature type="chain" id="PRO_5040152887" evidence="9">
    <location>
        <begin position="26"/>
        <end position="623"/>
    </location>
</feature>
<sequence length="623" mass="67448">MIGVSAFLPSAGLVFILFGLSFSGASDNGSPPKALTASSNFLIRSKGDTSGLQFSSPNTLPIKFGTLSSLRVTTSIRVIKMDEKDIRKEDADPTRPSADEEKLSSSEADNEKTYPPKKVILPTMLALFLVFFLVALDRTIIGTAIPTISAEFNSFGDIAWYESAFLLPLCVFQLSFGLVFKYYSTKWVLFTLTAIFEIGSIVCAAAPNSNALIVGRAITGIGGAGIGSGVFIYITLLFPLEERPKYLGSLGSAFGISSILGPILGGYLTSVTWRWCFWINVPIGGISLILLFLLAPNRPPPTKPAESWRQRFLDLDPLGFLMVAGSVVSLLFALEFGKENQQWSSGRVIVLFVIFAVFFLIFAAYQAWRKDKATVPPRIFFQRTVLFACLNALAVGSVLVIYAFYLPVWFQVAKRKSPQDSGIALIPLLLSNVLFVMLGGVLVSKIGYYTPFAIAGSAIFIAGAALITTWTADVTKAKWIGYQILTGAGMGWVLQQPAIAIQTVLSESDSPIGLSILNFLIFLGGTIFVTVSQTLLEGQLENRIAKYVPGVDINELANSGATNLWKLVPSDKVAVVLNAYNDSMRSIWYLGLGMGCFALITAFGFEWKNVKGNQKTTQAAAAA</sequence>
<dbReference type="PANTHER" id="PTHR23501:SF153">
    <property type="entry name" value="AFLATOXIN EFFLUX PUMP, PUTATIVE-RELATED"/>
    <property type="match status" value="1"/>
</dbReference>
<dbReference type="Gene3D" id="1.20.1250.20">
    <property type="entry name" value="MFS general substrate transporter like domains"/>
    <property type="match status" value="1"/>
</dbReference>
<dbReference type="CDD" id="cd17502">
    <property type="entry name" value="MFS_Azr1_MDR_like"/>
    <property type="match status" value="1"/>
</dbReference>
<keyword evidence="4 8" id="KW-1133">Transmembrane helix</keyword>
<dbReference type="Gene3D" id="1.20.1720.10">
    <property type="entry name" value="Multidrug resistance protein D"/>
    <property type="match status" value="1"/>
</dbReference>
<evidence type="ECO:0000313" key="11">
    <source>
        <dbReference type="EMBL" id="KAF4338224.1"/>
    </source>
</evidence>
<dbReference type="Proteomes" id="UP000730481">
    <property type="component" value="Unassembled WGS sequence"/>
</dbReference>
<dbReference type="PROSITE" id="PS50850">
    <property type="entry name" value="MFS"/>
    <property type="match status" value="1"/>
</dbReference>